<comment type="caution">
    <text evidence="2">The sequence shown here is derived from an EMBL/GenBank/DDBJ whole genome shotgun (WGS) entry which is preliminary data.</text>
</comment>
<proteinExistence type="predicted"/>
<protein>
    <submittedName>
        <fullName evidence="2">Uncharacterized protein YceK</fullName>
    </submittedName>
</protein>
<dbReference type="AlphaFoldDB" id="A0A7W8Z9X7"/>
<accession>A0A7W8Z9X7</accession>
<feature type="chain" id="PRO_5039575724" evidence="1">
    <location>
        <begin position="26"/>
        <end position="176"/>
    </location>
</feature>
<keyword evidence="1" id="KW-0732">Signal</keyword>
<gene>
    <name evidence="2" type="ORF">BJ981_005872</name>
</gene>
<dbReference type="PROSITE" id="PS51257">
    <property type="entry name" value="PROKAR_LIPOPROTEIN"/>
    <property type="match status" value="1"/>
</dbReference>
<dbReference type="Proteomes" id="UP000588112">
    <property type="component" value="Unassembled WGS sequence"/>
</dbReference>
<evidence type="ECO:0000256" key="1">
    <source>
        <dbReference type="SAM" id="SignalP"/>
    </source>
</evidence>
<organism evidence="2 3">
    <name type="scientific">Sphaerisporangium krabiense</name>
    <dbReference type="NCBI Taxonomy" id="763782"/>
    <lineage>
        <taxon>Bacteria</taxon>
        <taxon>Bacillati</taxon>
        <taxon>Actinomycetota</taxon>
        <taxon>Actinomycetes</taxon>
        <taxon>Streptosporangiales</taxon>
        <taxon>Streptosporangiaceae</taxon>
        <taxon>Sphaerisporangium</taxon>
    </lineage>
</organism>
<reference evidence="2 3" key="1">
    <citation type="submission" date="2020-08" db="EMBL/GenBank/DDBJ databases">
        <title>Sequencing the genomes of 1000 actinobacteria strains.</title>
        <authorList>
            <person name="Klenk H.-P."/>
        </authorList>
    </citation>
    <scope>NUCLEOTIDE SEQUENCE [LARGE SCALE GENOMIC DNA]</scope>
    <source>
        <strain evidence="2 3">DSM 45790</strain>
    </source>
</reference>
<dbReference type="EMBL" id="JACHBR010000002">
    <property type="protein sequence ID" value="MBB5630108.1"/>
    <property type="molecule type" value="Genomic_DNA"/>
</dbReference>
<keyword evidence="3" id="KW-1185">Reference proteome</keyword>
<name>A0A7W8Z9X7_9ACTN</name>
<dbReference type="RefSeq" id="WP_184616617.1">
    <property type="nucleotide sequence ID" value="NZ_BOOS01000043.1"/>
</dbReference>
<evidence type="ECO:0000313" key="2">
    <source>
        <dbReference type="EMBL" id="MBB5630108.1"/>
    </source>
</evidence>
<sequence length="176" mass="18990">MMRELTALPLLAVLLAGCASSPQNAQSTPSTPSPTGTGQFLSGYRELARCLRGHGMPDFPDPVVDPRTGEVTLPPGTRKPTEAAMNACRSIADRLPAKGGGRSVSAAEMDQLKKLARCIRDNGLREWPDPDPDGAFPLPARLTAHGKAGFRRQFEACRQYLPQRGFTVRNPQESHG</sequence>
<feature type="signal peptide" evidence="1">
    <location>
        <begin position="1"/>
        <end position="25"/>
    </location>
</feature>
<evidence type="ECO:0000313" key="3">
    <source>
        <dbReference type="Proteomes" id="UP000588112"/>
    </source>
</evidence>